<name>A0AAV8X122_9CUCU</name>
<evidence type="ECO:0000313" key="1">
    <source>
        <dbReference type="EMBL" id="KAJ8932605.1"/>
    </source>
</evidence>
<protein>
    <submittedName>
        <fullName evidence="1">Uncharacterized protein</fullName>
    </submittedName>
</protein>
<sequence length="87" mass="9483">MQVPVGALDKLALGTSFSHQLAFTPSSLISQGSANQTRAIFTDADVLKVPDLNMAAESYKNIMSHLNSINGVTLLMANQQYIFKRKL</sequence>
<dbReference type="AlphaFoldDB" id="A0AAV8X122"/>
<organism evidence="1 2">
    <name type="scientific">Aromia moschata</name>
    <dbReference type="NCBI Taxonomy" id="1265417"/>
    <lineage>
        <taxon>Eukaryota</taxon>
        <taxon>Metazoa</taxon>
        <taxon>Ecdysozoa</taxon>
        <taxon>Arthropoda</taxon>
        <taxon>Hexapoda</taxon>
        <taxon>Insecta</taxon>
        <taxon>Pterygota</taxon>
        <taxon>Neoptera</taxon>
        <taxon>Endopterygota</taxon>
        <taxon>Coleoptera</taxon>
        <taxon>Polyphaga</taxon>
        <taxon>Cucujiformia</taxon>
        <taxon>Chrysomeloidea</taxon>
        <taxon>Cerambycidae</taxon>
        <taxon>Cerambycinae</taxon>
        <taxon>Callichromatini</taxon>
        <taxon>Aromia</taxon>
    </lineage>
</organism>
<reference evidence="1" key="1">
    <citation type="journal article" date="2023" name="Insect Mol. Biol.">
        <title>Genome sequencing provides insights into the evolution of gene families encoding plant cell wall-degrading enzymes in longhorned beetles.</title>
        <authorList>
            <person name="Shin N.R."/>
            <person name="Okamura Y."/>
            <person name="Kirsch R."/>
            <person name="Pauchet Y."/>
        </authorList>
    </citation>
    <scope>NUCLEOTIDE SEQUENCE</scope>
    <source>
        <strain evidence="1">AMC_N1</strain>
    </source>
</reference>
<dbReference type="Proteomes" id="UP001162162">
    <property type="component" value="Unassembled WGS sequence"/>
</dbReference>
<dbReference type="EMBL" id="JAPWTK010001411">
    <property type="protein sequence ID" value="KAJ8932605.1"/>
    <property type="molecule type" value="Genomic_DNA"/>
</dbReference>
<gene>
    <name evidence="1" type="ORF">NQ318_000808</name>
</gene>
<comment type="caution">
    <text evidence="1">The sequence shown here is derived from an EMBL/GenBank/DDBJ whole genome shotgun (WGS) entry which is preliminary data.</text>
</comment>
<keyword evidence="2" id="KW-1185">Reference proteome</keyword>
<evidence type="ECO:0000313" key="2">
    <source>
        <dbReference type="Proteomes" id="UP001162162"/>
    </source>
</evidence>
<accession>A0AAV8X122</accession>
<proteinExistence type="predicted"/>